<evidence type="ECO:0000256" key="1">
    <source>
        <dbReference type="ARBA" id="ARBA00022801"/>
    </source>
</evidence>
<evidence type="ECO:0000313" key="6">
    <source>
        <dbReference type="Proteomes" id="UP000033047"/>
    </source>
</evidence>
<feature type="chain" id="PRO_5002489846" description="Glycosyl hydrolase" evidence="4">
    <location>
        <begin position="22"/>
        <end position="830"/>
    </location>
</feature>
<evidence type="ECO:0000256" key="4">
    <source>
        <dbReference type="SAM" id="SignalP"/>
    </source>
</evidence>
<proteinExistence type="predicted"/>
<feature type="binding site" evidence="3">
    <location>
        <position position="628"/>
    </location>
    <ligand>
        <name>substrate</name>
    </ligand>
</feature>
<evidence type="ECO:0000256" key="3">
    <source>
        <dbReference type="PIRSR" id="PIRSR610905-2"/>
    </source>
</evidence>
<dbReference type="HOGENOM" id="CLU_344140_0_0_10"/>
<dbReference type="InterPro" id="IPR012341">
    <property type="entry name" value="6hp_glycosidase-like_sf"/>
</dbReference>
<evidence type="ECO:0000256" key="2">
    <source>
        <dbReference type="PIRSR" id="PIRSR610905-1"/>
    </source>
</evidence>
<dbReference type="Proteomes" id="UP000033047">
    <property type="component" value="Unassembled WGS sequence"/>
</dbReference>
<dbReference type="Gene3D" id="1.50.10.10">
    <property type="match status" value="1"/>
</dbReference>
<dbReference type="GO" id="GO:0016787">
    <property type="term" value="F:hydrolase activity"/>
    <property type="evidence" value="ECO:0007669"/>
    <property type="project" value="UniProtKB-KW"/>
</dbReference>
<dbReference type="PANTHER" id="PTHR33886">
    <property type="entry name" value="UNSATURATED RHAMNOGALACTURONAN HYDROLASE (EUROFUNG)"/>
    <property type="match status" value="1"/>
</dbReference>
<organism evidence="5 6">
    <name type="scientific">Parabacteroides goldsteinii DSM 19448 = WAL 12034</name>
    <dbReference type="NCBI Taxonomy" id="927665"/>
    <lineage>
        <taxon>Bacteria</taxon>
        <taxon>Pseudomonadati</taxon>
        <taxon>Bacteroidota</taxon>
        <taxon>Bacteroidia</taxon>
        <taxon>Bacteroidales</taxon>
        <taxon>Tannerellaceae</taxon>
        <taxon>Parabacteroides</taxon>
    </lineage>
</organism>
<feature type="active site" description="Proton donor" evidence="2">
    <location>
        <position position="628"/>
    </location>
</feature>
<sequence length="830" mass="96052">MKIKYILLIVNLLSFCFNSLGQQFVNLDAKATEATFIYTKANGYKGIWYRNQLSNNEYIYKYSGGMAVYPANHRPFAIYSPEAEKTFFCFGGTDRDNISLLHNVSYFDHKTKMLANPTTILNKETTDAHDNPVISMDEQGYIWIFSTSHGVTRPSYIHKSRKPYDIETFDLIQATEKVNGKDVPFNNFSYMQIWYIKGKGFLGLFTKYKGGFGDRVIGYNTSRDGIKWNEWKVIAHIDKGHYQISAEKDGKIGVAFDFHPAGKGLNYRTNLYYIETDDFGKSWHLANGEKIQLPFDQIQNPALIKDYTILKKNCYILDIAFDKRNRPMVLTISSKGYQPGPENDPRSWEFFHYDGNKWNNTELTTSDSNYDMGSVYSDNDLIRIIAPTEKGPQVYNPGGEIAVWESDDNGISWKLKRQLTVGSTKNHTYVRSPKNCHPDFYAIWADGHGRQPSQSDLHFCDKNGRVFKMPRDFNTNAINPIEVNIDLTSFPEGFSPQEVGNKLSKHFISSPHFLHGKKWIHYAEVCTWLGALRYAQVAADNELLNMLKKRFDRLLSTEKFYLPPKNHVDLNMFGCLPLEFYRVTDNKDYYDLGLSYADTQWELPPEAKDEEKAWTQKGYSWQTRLWIDDMFMITILQNQAYRVTGDEKYINRAAKEMVYYLNELQRTNGLFYHAPDIPYFWSRGNGWVAAGMTELLKVLPENNPDRKRIFDGYVNMMSTLKKYQRRDGMWNQLIDQADCWAETSGSAMFIYAIITGIKKGWLDRTEYTPIARKAWLALVPYINGEGDVTEVCVGTNKKNDKQYYYDRPRAIGDYHGQAPYLWCAAALLEK</sequence>
<feature type="active site" description="Nucleophile" evidence="2">
    <location>
        <position position="569"/>
    </location>
</feature>
<dbReference type="Pfam" id="PF15892">
    <property type="entry name" value="BNR_4"/>
    <property type="match status" value="1"/>
</dbReference>
<feature type="signal peptide" evidence="4">
    <location>
        <begin position="1"/>
        <end position="21"/>
    </location>
</feature>
<name>A0A0F5JF94_9BACT</name>
<dbReference type="STRING" id="927665.HMPREF1535_02095"/>
<dbReference type="PANTHER" id="PTHR33886:SF8">
    <property type="entry name" value="UNSATURATED RHAMNOGALACTURONAN HYDROLASE (EUROFUNG)"/>
    <property type="match status" value="1"/>
</dbReference>
<protein>
    <recommendedName>
        <fullName evidence="7">Glycosyl hydrolase</fullName>
    </recommendedName>
</protein>
<dbReference type="InterPro" id="IPR008928">
    <property type="entry name" value="6-hairpin_glycosidase_sf"/>
</dbReference>
<keyword evidence="1" id="KW-0378">Hydrolase</keyword>
<dbReference type="GO" id="GO:0005975">
    <property type="term" value="P:carbohydrate metabolic process"/>
    <property type="evidence" value="ECO:0007669"/>
    <property type="project" value="InterPro"/>
</dbReference>
<dbReference type="SUPFAM" id="SSF48208">
    <property type="entry name" value="Six-hairpin glycosidases"/>
    <property type="match status" value="1"/>
</dbReference>
<gene>
    <name evidence="5" type="ORF">HMPREF1535_02095</name>
</gene>
<evidence type="ECO:0000313" key="5">
    <source>
        <dbReference type="EMBL" id="KKB56122.1"/>
    </source>
</evidence>
<feature type="binding site" evidence="3">
    <location>
        <position position="569"/>
    </location>
    <ligand>
        <name>substrate</name>
    </ligand>
</feature>
<reference evidence="5 6" key="1">
    <citation type="submission" date="2013-04" db="EMBL/GenBank/DDBJ databases">
        <title>The Genome Sequence of Parabacteroides goldsteinii DSM 19448.</title>
        <authorList>
            <consortium name="The Broad Institute Genomics Platform"/>
            <person name="Earl A."/>
            <person name="Ward D."/>
            <person name="Feldgarden M."/>
            <person name="Gevers D."/>
            <person name="Martens E."/>
            <person name="Sakamoto M."/>
            <person name="Benno Y."/>
            <person name="Song Y."/>
            <person name="Liu C."/>
            <person name="Lee J."/>
            <person name="Bolanos M."/>
            <person name="Vaisanen M.L."/>
            <person name="Finegold S.M."/>
            <person name="Walker B."/>
            <person name="Young S."/>
            <person name="Zeng Q."/>
            <person name="Gargeya S."/>
            <person name="Fitzgerald M."/>
            <person name="Haas B."/>
            <person name="Abouelleil A."/>
            <person name="Allen A.W."/>
            <person name="Alvarado L."/>
            <person name="Arachchi H.M."/>
            <person name="Berlin A.M."/>
            <person name="Chapman S.B."/>
            <person name="Gainer-Dewar J."/>
            <person name="Goldberg J."/>
            <person name="Griggs A."/>
            <person name="Gujja S."/>
            <person name="Hansen M."/>
            <person name="Howarth C."/>
            <person name="Imamovic A."/>
            <person name="Ireland A."/>
            <person name="Larimer J."/>
            <person name="McCowan C."/>
            <person name="Murphy C."/>
            <person name="Pearson M."/>
            <person name="Poon T.W."/>
            <person name="Priest M."/>
            <person name="Roberts A."/>
            <person name="Saif S."/>
            <person name="Shea T."/>
            <person name="Sisk P."/>
            <person name="Sykes S."/>
            <person name="Wortman J."/>
            <person name="Nusbaum C."/>
            <person name="Birren B."/>
        </authorList>
    </citation>
    <scope>NUCLEOTIDE SEQUENCE [LARGE SCALE GENOMIC DNA]</scope>
    <source>
        <strain evidence="5 6">DSM 19448</strain>
    </source>
</reference>
<comment type="caution">
    <text evidence="5">The sequence shown here is derived from an EMBL/GenBank/DDBJ whole genome shotgun (WGS) entry which is preliminary data.</text>
</comment>
<evidence type="ECO:0008006" key="7">
    <source>
        <dbReference type="Google" id="ProtNLM"/>
    </source>
</evidence>
<keyword evidence="4" id="KW-0732">Signal</keyword>
<accession>A0A0F5JF94</accession>
<dbReference type="AlphaFoldDB" id="A0A0F5JF94"/>
<dbReference type="PATRIC" id="fig|927665.4.peg.2149"/>
<dbReference type="InterPro" id="IPR010905">
    <property type="entry name" value="Glyco_hydro_88"/>
</dbReference>
<dbReference type="Pfam" id="PF07470">
    <property type="entry name" value="Glyco_hydro_88"/>
    <property type="match status" value="1"/>
</dbReference>
<dbReference type="SUPFAM" id="SSF50939">
    <property type="entry name" value="Sialidases"/>
    <property type="match status" value="1"/>
</dbReference>
<dbReference type="EMBL" id="AQHV01000011">
    <property type="protein sequence ID" value="KKB56122.1"/>
    <property type="molecule type" value="Genomic_DNA"/>
</dbReference>
<dbReference type="InterPro" id="IPR052043">
    <property type="entry name" value="PolySaccharide_Degr_Enz"/>
</dbReference>
<dbReference type="InterPro" id="IPR036278">
    <property type="entry name" value="Sialidase_sf"/>
</dbReference>